<feature type="region of interest" description="Disordered" evidence="1">
    <location>
        <begin position="24"/>
        <end position="50"/>
    </location>
</feature>
<dbReference type="AlphaFoldDB" id="A0A4S3LZX7"/>
<evidence type="ECO:0000259" key="3">
    <source>
        <dbReference type="Pfam" id="PF03724"/>
    </source>
</evidence>
<keyword evidence="5" id="KW-1185">Reference proteome</keyword>
<organism evidence="4 5">
    <name type="scientific">Robertkochia marina</name>
    <dbReference type="NCBI Taxonomy" id="1227945"/>
    <lineage>
        <taxon>Bacteria</taxon>
        <taxon>Pseudomonadati</taxon>
        <taxon>Bacteroidota</taxon>
        <taxon>Flavobacteriia</taxon>
        <taxon>Flavobacteriales</taxon>
        <taxon>Flavobacteriaceae</taxon>
        <taxon>Robertkochia</taxon>
    </lineage>
</organism>
<dbReference type="Pfam" id="PF03724">
    <property type="entry name" value="META"/>
    <property type="match status" value="1"/>
</dbReference>
<protein>
    <submittedName>
        <fullName evidence="4">META domain-containing protein</fullName>
    </submittedName>
</protein>
<dbReference type="Gene3D" id="2.40.128.270">
    <property type="match status" value="1"/>
</dbReference>
<dbReference type="InterPro" id="IPR005184">
    <property type="entry name" value="DUF306_Meta_HslJ"/>
</dbReference>
<dbReference type="Proteomes" id="UP000305939">
    <property type="component" value="Unassembled WGS sequence"/>
</dbReference>
<evidence type="ECO:0000313" key="5">
    <source>
        <dbReference type="Proteomes" id="UP000305939"/>
    </source>
</evidence>
<comment type="caution">
    <text evidence="4">The sequence shown here is derived from an EMBL/GenBank/DDBJ whole genome shotgun (WGS) entry which is preliminary data.</text>
</comment>
<dbReference type="InterPro" id="IPR053147">
    <property type="entry name" value="Hsp_HslJ-like"/>
</dbReference>
<feature type="chain" id="PRO_5020958520" evidence="2">
    <location>
        <begin position="22"/>
        <end position="273"/>
    </location>
</feature>
<gene>
    <name evidence="4" type="ORF">E7Z59_10805</name>
</gene>
<feature type="domain" description="DUF306" evidence="3">
    <location>
        <begin position="184"/>
        <end position="270"/>
    </location>
</feature>
<feature type="signal peptide" evidence="2">
    <location>
        <begin position="1"/>
        <end position="21"/>
    </location>
</feature>
<dbReference type="RefSeq" id="WP_136336369.1">
    <property type="nucleotide sequence ID" value="NZ_QXMP01000017.1"/>
</dbReference>
<keyword evidence="2" id="KW-0732">Signal</keyword>
<dbReference type="EMBL" id="SSMC01000003">
    <property type="protein sequence ID" value="THD66297.1"/>
    <property type="molecule type" value="Genomic_DNA"/>
</dbReference>
<dbReference type="PROSITE" id="PS51257">
    <property type="entry name" value="PROKAR_LIPOPROTEIN"/>
    <property type="match status" value="1"/>
</dbReference>
<proteinExistence type="predicted"/>
<name>A0A4S3LZX7_9FLAO</name>
<evidence type="ECO:0000256" key="1">
    <source>
        <dbReference type="SAM" id="MobiDB-lite"/>
    </source>
</evidence>
<dbReference type="InterPro" id="IPR038670">
    <property type="entry name" value="HslJ-like_sf"/>
</dbReference>
<sequence length="273" mass="31232">MMKLKPFCALLTLFVMTIAGCGQKEQKNNSESRPEKSEVNDRFKASDSSKQKETMTFFKAQGNEPFWNLTLNDQQLIFTSMLEGYEEFITPLPQVNRAADANVKRYRAATEKVTLTATITHEPCADTMADNNYEYQVALEVQLTGDSKPVSLKGCGNYVTDYRLQDIWILEKLGEEIVQEGWFAKEPPTMEVNVAENRFTGYAGCNQMRGNIFWEPGLLRFTDVISTRKACLPENKEGEFLDKLRKTTTYSIENNRLMLSNPNHPLMVFRKTD</sequence>
<evidence type="ECO:0000256" key="2">
    <source>
        <dbReference type="SAM" id="SignalP"/>
    </source>
</evidence>
<reference evidence="4 5" key="1">
    <citation type="submission" date="2019-04" db="EMBL/GenBank/DDBJ databases">
        <title>Draft genome sequence of Robertkochia marina CC-AMO-30D.</title>
        <authorList>
            <person name="Hameed A."/>
            <person name="Lin S.-Y."/>
            <person name="Shahina M."/>
            <person name="Lai W.-A."/>
            <person name="Young C.-C."/>
        </authorList>
    </citation>
    <scope>NUCLEOTIDE SEQUENCE [LARGE SCALE GENOMIC DNA]</scope>
    <source>
        <strain evidence="4 5">CC-AMO-30D</strain>
    </source>
</reference>
<evidence type="ECO:0000313" key="4">
    <source>
        <dbReference type="EMBL" id="THD66297.1"/>
    </source>
</evidence>
<dbReference type="PANTHER" id="PTHR35535">
    <property type="entry name" value="HEAT SHOCK PROTEIN HSLJ"/>
    <property type="match status" value="1"/>
</dbReference>
<accession>A0A4S3LZX7</accession>
<dbReference type="OrthoDB" id="5348860at2"/>
<dbReference type="PANTHER" id="PTHR35535:SF1">
    <property type="entry name" value="HEAT SHOCK PROTEIN HSLJ"/>
    <property type="match status" value="1"/>
</dbReference>